<feature type="compositionally biased region" description="Polar residues" evidence="1">
    <location>
        <begin position="123"/>
        <end position="143"/>
    </location>
</feature>
<feature type="region of interest" description="Disordered" evidence="1">
    <location>
        <begin position="399"/>
        <end position="421"/>
    </location>
</feature>
<comment type="caution">
    <text evidence="2">The sequence shown here is derived from an EMBL/GenBank/DDBJ whole genome shotgun (WGS) entry which is preliminary data.</text>
</comment>
<keyword evidence="3" id="KW-1185">Reference proteome</keyword>
<feature type="region of interest" description="Disordered" evidence="1">
    <location>
        <begin position="123"/>
        <end position="148"/>
    </location>
</feature>
<organism evidence="2 3">
    <name type="scientific">Entomortierella parvispora</name>
    <dbReference type="NCBI Taxonomy" id="205924"/>
    <lineage>
        <taxon>Eukaryota</taxon>
        <taxon>Fungi</taxon>
        <taxon>Fungi incertae sedis</taxon>
        <taxon>Mucoromycota</taxon>
        <taxon>Mortierellomycotina</taxon>
        <taxon>Mortierellomycetes</taxon>
        <taxon>Mortierellales</taxon>
        <taxon>Mortierellaceae</taxon>
        <taxon>Entomortierella</taxon>
    </lineage>
</organism>
<dbReference type="OrthoDB" id="2419911at2759"/>
<reference evidence="2" key="1">
    <citation type="submission" date="2021-11" db="EMBL/GenBank/DDBJ databases">
        <authorList>
            <person name="Herlambang A."/>
            <person name="Guo Y."/>
            <person name="Takashima Y."/>
            <person name="Nishizawa T."/>
        </authorList>
    </citation>
    <scope>NUCLEOTIDE SEQUENCE</scope>
    <source>
        <strain evidence="2">E1425</strain>
    </source>
</reference>
<feature type="compositionally biased region" description="Low complexity" evidence="1">
    <location>
        <begin position="19"/>
        <end position="33"/>
    </location>
</feature>
<evidence type="ECO:0000256" key="1">
    <source>
        <dbReference type="SAM" id="MobiDB-lite"/>
    </source>
</evidence>
<proteinExistence type="predicted"/>
<dbReference type="EMBL" id="BQFW01000007">
    <property type="protein sequence ID" value="GJJ73141.1"/>
    <property type="molecule type" value="Genomic_DNA"/>
</dbReference>
<accession>A0A9P3HAP0</accession>
<name>A0A9P3HAP0_9FUNG</name>
<reference evidence="2" key="2">
    <citation type="journal article" date="2022" name="Microbiol. Resour. Announc.">
        <title>Whole-Genome Sequence of Entomortierella parvispora E1425, a Mucoromycotan Fungus Associated with Burkholderiaceae-Related Endosymbiotic Bacteria.</title>
        <authorList>
            <person name="Herlambang A."/>
            <person name="Guo Y."/>
            <person name="Takashima Y."/>
            <person name="Narisawa K."/>
            <person name="Ohta H."/>
            <person name="Nishizawa T."/>
        </authorList>
    </citation>
    <scope>NUCLEOTIDE SEQUENCE</scope>
    <source>
        <strain evidence="2">E1425</strain>
    </source>
</reference>
<sequence>MDHNHHSPGDTPPKANAPSGSSQPSSQHASGSGSSSGSGVLSGGSASTGSILGSIASSAKTVASALDPRQASNLTQHGGFSYSGSGGGSSSSSSAFLGGSSSKSAAGSSSARAFQHASQALETLGGSSNNSPVSLEQQSQGFRTPSIAYVPGTTSAAATAGGGMTMDWDNFLASSESTLTEDRPYQPPTYSFESMSLLEPRVDFNSTSQSTAFPRHADQQTPTTRQLHLSQLLERSQPINLTPANHAAFLQYLRSTTAPSPPQSSQPYIPSGHQTGGGFQSHDVLRQQQLDGSDVLQFLNSTSYSDFVESVESAGLEKHQVERREFVYEDVITGPGGRLASLLSLIQNLPSERQDVVQYLLQQGTYTDDIWSRPFGHDAQRAEAASVAATLAEQDQFLQQQQSRAAADGSGSQLDKEEAEMERVLQQIVDDAKKEAETGDSKGKALDRLLMVRKHLAKL</sequence>
<dbReference type="AlphaFoldDB" id="A0A9P3HAP0"/>
<evidence type="ECO:0000313" key="2">
    <source>
        <dbReference type="EMBL" id="GJJ73141.1"/>
    </source>
</evidence>
<feature type="region of interest" description="Disordered" evidence="1">
    <location>
        <begin position="257"/>
        <end position="280"/>
    </location>
</feature>
<feature type="compositionally biased region" description="Low complexity" evidence="1">
    <location>
        <begin position="90"/>
        <end position="109"/>
    </location>
</feature>
<dbReference type="Proteomes" id="UP000827284">
    <property type="component" value="Unassembled WGS sequence"/>
</dbReference>
<evidence type="ECO:0000313" key="3">
    <source>
        <dbReference type="Proteomes" id="UP000827284"/>
    </source>
</evidence>
<protein>
    <submittedName>
        <fullName evidence="2">Uncharacterized protein</fullName>
    </submittedName>
</protein>
<gene>
    <name evidence="2" type="ORF">EMPS_05499</name>
</gene>
<feature type="region of interest" description="Disordered" evidence="1">
    <location>
        <begin position="1"/>
        <end position="109"/>
    </location>
</feature>